<dbReference type="PANTHER" id="PTHR45138">
    <property type="entry name" value="REGULATORY COMPONENTS OF SENSORY TRANSDUCTION SYSTEM"/>
    <property type="match status" value="1"/>
</dbReference>
<comment type="caution">
    <text evidence="6">The sequence shown here is derived from an EMBL/GenBank/DDBJ whole genome shotgun (WGS) entry which is preliminary data.</text>
</comment>
<dbReference type="CDD" id="cd01949">
    <property type="entry name" value="GGDEF"/>
    <property type="match status" value="1"/>
</dbReference>
<keyword evidence="7" id="KW-1185">Reference proteome</keyword>
<dbReference type="NCBIfam" id="TIGR00254">
    <property type="entry name" value="GGDEF"/>
    <property type="match status" value="1"/>
</dbReference>
<dbReference type="InterPro" id="IPR050469">
    <property type="entry name" value="Diguanylate_Cyclase"/>
</dbReference>
<dbReference type="GO" id="GO:0005886">
    <property type="term" value="C:plasma membrane"/>
    <property type="evidence" value="ECO:0007669"/>
    <property type="project" value="TreeGrafter"/>
</dbReference>
<dbReference type="PROSITE" id="PS50887">
    <property type="entry name" value="GGDEF"/>
    <property type="match status" value="1"/>
</dbReference>
<evidence type="ECO:0000313" key="7">
    <source>
        <dbReference type="Proteomes" id="UP000244223"/>
    </source>
</evidence>
<feature type="transmembrane region" description="Helical" evidence="4">
    <location>
        <begin position="50"/>
        <end position="68"/>
    </location>
</feature>
<dbReference type="GO" id="GO:0043709">
    <property type="term" value="P:cell adhesion involved in single-species biofilm formation"/>
    <property type="evidence" value="ECO:0007669"/>
    <property type="project" value="TreeGrafter"/>
</dbReference>
<dbReference type="PANTHER" id="PTHR45138:SF9">
    <property type="entry name" value="DIGUANYLATE CYCLASE DGCM-RELATED"/>
    <property type="match status" value="1"/>
</dbReference>
<dbReference type="FunFam" id="3.30.70.270:FF:000001">
    <property type="entry name" value="Diguanylate cyclase domain protein"/>
    <property type="match status" value="1"/>
</dbReference>
<sequence>MRLMELRAGQRVAILMIAFAIQLFSHILWGNYVLRHPMYQHFISKDWIEWIGIVYYSGLFGAIGLVLIGLKISTNARLEWWLSFTTVWFFTIILMMGAYVSGLLSISTGAVMVGAVVTGMMLLPVPMVLSAVFTTIIAMLVLNDLTIAGALDYAPLFLDISVRESVEFGRFYYFSQFFFATPFLMFFIGIAYLFLKETNSYIQRIQLLNKTDSLTGVMNRRYANDYLHMLLEAADVKSVAIFMIDLDFFKRINDSFGHLTGDQALKMTAQILKKNLRDGDVVARFGGEEFIVILKNIDTTYSMVVAERCREAVSQLVYHSTSHGAISWTCSIGVSVLALPTEMSDQSLIRIADTALYQAKAQGRNCVVLGDSIETDMELMSHEHR</sequence>
<keyword evidence="4" id="KW-0472">Membrane</keyword>
<feature type="domain" description="GGDEF" evidence="5">
    <location>
        <begin position="237"/>
        <end position="372"/>
    </location>
</feature>
<dbReference type="SUPFAM" id="SSF55073">
    <property type="entry name" value="Nucleotide cyclase"/>
    <property type="match status" value="1"/>
</dbReference>
<protein>
    <recommendedName>
        <fullName evidence="2">diguanylate cyclase</fullName>
        <ecNumber evidence="2">2.7.7.65</ecNumber>
    </recommendedName>
</protein>
<feature type="transmembrane region" description="Helical" evidence="4">
    <location>
        <begin position="171"/>
        <end position="195"/>
    </location>
</feature>
<dbReference type="EC" id="2.7.7.65" evidence="2"/>
<dbReference type="EMBL" id="QAON01000001">
    <property type="protein sequence ID" value="PTQ91137.1"/>
    <property type="molecule type" value="Genomic_DNA"/>
</dbReference>
<feature type="transmembrane region" description="Helical" evidence="4">
    <location>
        <begin position="80"/>
        <end position="100"/>
    </location>
</feature>
<evidence type="ECO:0000256" key="2">
    <source>
        <dbReference type="ARBA" id="ARBA00012528"/>
    </source>
</evidence>
<dbReference type="InterPro" id="IPR029787">
    <property type="entry name" value="Nucleotide_cyclase"/>
</dbReference>
<feature type="transmembrane region" description="Helical" evidence="4">
    <location>
        <begin position="106"/>
        <end position="125"/>
    </location>
</feature>
<dbReference type="InterPro" id="IPR000160">
    <property type="entry name" value="GGDEF_dom"/>
</dbReference>
<evidence type="ECO:0000259" key="5">
    <source>
        <dbReference type="PROSITE" id="PS50887"/>
    </source>
</evidence>
<dbReference type="Gene3D" id="3.30.70.270">
    <property type="match status" value="1"/>
</dbReference>
<dbReference type="Proteomes" id="UP000244223">
    <property type="component" value="Unassembled WGS sequence"/>
</dbReference>
<reference evidence="6 7" key="1">
    <citation type="submission" date="2018-04" db="EMBL/GenBank/DDBJ databases">
        <title>Genomic Encyclopedia of Archaeal and Bacterial Type Strains, Phase II (KMG-II): from individual species to whole genera.</title>
        <authorList>
            <person name="Goeker M."/>
        </authorList>
    </citation>
    <scope>NUCLEOTIDE SEQUENCE [LARGE SCALE GENOMIC DNA]</scope>
    <source>
        <strain evidence="6 7">DSM 5822</strain>
    </source>
</reference>
<comment type="catalytic activity">
    <reaction evidence="3">
        <text>2 GTP = 3',3'-c-di-GMP + 2 diphosphate</text>
        <dbReference type="Rhea" id="RHEA:24898"/>
        <dbReference type="ChEBI" id="CHEBI:33019"/>
        <dbReference type="ChEBI" id="CHEBI:37565"/>
        <dbReference type="ChEBI" id="CHEBI:58805"/>
        <dbReference type="EC" id="2.7.7.65"/>
    </reaction>
</comment>
<dbReference type="Pfam" id="PF00990">
    <property type="entry name" value="GGDEF"/>
    <property type="match status" value="1"/>
</dbReference>
<proteinExistence type="predicted"/>
<evidence type="ECO:0000256" key="3">
    <source>
        <dbReference type="ARBA" id="ARBA00034247"/>
    </source>
</evidence>
<dbReference type="GO" id="GO:1902201">
    <property type="term" value="P:negative regulation of bacterial-type flagellum-dependent cell motility"/>
    <property type="evidence" value="ECO:0007669"/>
    <property type="project" value="TreeGrafter"/>
</dbReference>
<keyword evidence="4" id="KW-1133">Transmembrane helix</keyword>
<organism evidence="6 7">
    <name type="scientific">Agitococcus lubricus</name>
    <dbReference type="NCBI Taxonomy" id="1077255"/>
    <lineage>
        <taxon>Bacteria</taxon>
        <taxon>Pseudomonadati</taxon>
        <taxon>Pseudomonadota</taxon>
        <taxon>Gammaproteobacteria</taxon>
        <taxon>Moraxellales</taxon>
        <taxon>Moraxellaceae</taxon>
        <taxon>Agitococcus</taxon>
    </lineage>
</organism>
<accession>A0A2T5J3D4</accession>
<feature type="transmembrane region" description="Helical" evidence="4">
    <location>
        <begin position="132"/>
        <end position="151"/>
    </location>
</feature>
<dbReference type="GO" id="GO:0052621">
    <property type="term" value="F:diguanylate cyclase activity"/>
    <property type="evidence" value="ECO:0007669"/>
    <property type="project" value="UniProtKB-EC"/>
</dbReference>
<dbReference type="InterPro" id="IPR043128">
    <property type="entry name" value="Rev_trsase/Diguanyl_cyclase"/>
</dbReference>
<gene>
    <name evidence="6" type="ORF">C8N29_101209</name>
</gene>
<evidence type="ECO:0000313" key="6">
    <source>
        <dbReference type="EMBL" id="PTQ91137.1"/>
    </source>
</evidence>
<keyword evidence="4" id="KW-0812">Transmembrane</keyword>
<dbReference type="AlphaFoldDB" id="A0A2T5J3D4"/>
<evidence type="ECO:0000256" key="1">
    <source>
        <dbReference type="ARBA" id="ARBA00001946"/>
    </source>
</evidence>
<dbReference type="SMART" id="SM00267">
    <property type="entry name" value="GGDEF"/>
    <property type="match status" value="1"/>
</dbReference>
<comment type="cofactor">
    <cofactor evidence="1">
        <name>Mg(2+)</name>
        <dbReference type="ChEBI" id="CHEBI:18420"/>
    </cofactor>
</comment>
<feature type="transmembrane region" description="Helical" evidence="4">
    <location>
        <begin position="12"/>
        <end position="30"/>
    </location>
</feature>
<evidence type="ECO:0000256" key="4">
    <source>
        <dbReference type="SAM" id="Phobius"/>
    </source>
</evidence>
<name>A0A2T5J3D4_9GAMM</name>